<sequence>MAMNSVWSQCHMFLNNGASLLRQPADHPRGLAVAVLHPPQLALHRRLQHTLGREVERRRWATHGLRPVHQLLPVSVLVPRRLAVAVVAHVAPYLGDDEGRVSAVDVRLGDGRRVTLGEVEAPAVEAKVILEPVEPVGKLALHTRVEVVDVGRGGEVGAGVAVTAAVGVLRVVAADHVGAPVEAAVRRAALEDAVDAAAILVVRAPVVDDDVGDAHDAPAVEGGDERPELRLRAVLGRVQVVEPARHVPLRRDGVRRRREPDVRDPGRGDVVDAAMEEVVPPALLLPRLPVEPLHQKHCKSHVNIHEAHLEEDLGVCQLGA</sequence>
<protein>
    <submittedName>
        <fullName evidence="1">Uncharacterized protein</fullName>
    </submittedName>
</protein>
<reference evidence="1" key="2">
    <citation type="submission" date="2013-04" db="UniProtKB">
        <authorList>
            <consortium name="EnsemblPlants"/>
        </authorList>
    </citation>
    <scope>IDENTIFICATION</scope>
</reference>
<reference evidence="1" key="1">
    <citation type="journal article" date="2013" name="Nat. Commun.">
        <title>Whole-genome sequencing of Oryza brachyantha reveals mechanisms underlying Oryza genome evolution.</title>
        <authorList>
            <person name="Chen J."/>
            <person name="Huang Q."/>
            <person name="Gao D."/>
            <person name="Wang J."/>
            <person name="Lang Y."/>
            <person name="Liu T."/>
            <person name="Li B."/>
            <person name="Bai Z."/>
            <person name="Luis Goicoechea J."/>
            <person name="Liang C."/>
            <person name="Chen C."/>
            <person name="Zhang W."/>
            <person name="Sun S."/>
            <person name="Liao Y."/>
            <person name="Zhang X."/>
            <person name="Yang L."/>
            <person name="Song C."/>
            <person name="Wang M."/>
            <person name="Shi J."/>
            <person name="Liu G."/>
            <person name="Liu J."/>
            <person name="Zhou H."/>
            <person name="Zhou W."/>
            <person name="Yu Q."/>
            <person name="An N."/>
            <person name="Chen Y."/>
            <person name="Cai Q."/>
            <person name="Wang B."/>
            <person name="Liu B."/>
            <person name="Min J."/>
            <person name="Huang Y."/>
            <person name="Wu H."/>
            <person name="Li Z."/>
            <person name="Zhang Y."/>
            <person name="Yin Y."/>
            <person name="Song W."/>
            <person name="Jiang J."/>
            <person name="Jackson S.A."/>
            <person name="Wing R.A."/>
            <person name="Wang J."/>
            <person name="Chen M."/>
        </authorList>
    </citation>
    <scope>NUCLEOTIDE SEQUENCE [LARGE SCALE GENOMIC DNA]</scope>
    <source>
        <strain evidence="1">cv. IRGC 101232</strain>
    </source>
</reference>
<dbReference type="HOGENOM" id="CLU_869798_0_0_1"/>
<name>J3MY47_ORYBR</name>
<dbReference type="OMA" id="SHVNIHE"/>
<proteinExistence type="predicted"/>
<keyword evidence="2" id="KW-1185">Reference proteome</keyword>
<dbReference type="EnsemblPlants" id="OB09G19260.1">
    <property type="protein sequence ID" value="OB09G19260.1"/>
    <property type="gene ID" value="OB09G19260"/>
</dbReference>
<dbReference type="Gramene" id="OB09G19260.1">
    <property type="protein sequence ID" value="OB09G19260.1"/>
    <property type="gene ID" value="OB09G19260"/>
</dbReference>
<evidence type="ECO:0000313" key="1">
    <source>
        <dbReference type="EnsemblPlants" id="OB09G19260.1"/>
    </source>
</evidence>
<accession>J3MY47</accession>
<dbReference type="AlphaFoldDB" id="J3MY47"/>
<evidence type="ECO:0000313" key="2">
    <source>
        <dbReference type="Proteomes" id="UP000006038"/>
    </source>
</evidence>
<dbReference type="Proteomes" id="UP000006038">
    <property type="component" value="Chromosome 9"/>
</dbReference>
<organism evidence="1">
    <name type="scientific">Oryza brachyantha</name>
    <name type="common">malo sina</name>
    <dbReference type="NCBI Taxonomy" id="4533"/>
    <lineage>
        <taxon>Eukaryota</taxon>
        <taxon>Viridiplantae</taxon>
        <taxon>Streptophyta</taxon>
        <taxon>Embryophyta</taxon>
        <taxon>Tracheophyta</taxon>
        <taxon>Spermatophyta</taxon>
        <taxon>Magnoliopsida</taxon>
        <taxon>Liliopsida</taxon>
        <taxon>Poales</taxon>
        <taxon>Poaceae</taxon>
        <taxon>BOP clade</taxon>
        <taxon>Oryzoideae</taxon>
        <taxon>Oryzeae</taxon>
        <taxon>Oryzinae</taxon>
        <taxon>Oryza</taxon>
    </lineage>
</organism>